<protein>
    <submittedName>
        <fullName evidence="3">DUF4129 domain-containing protein</fullName>
    </submittedName>
</protein>
<evidence type="ECO:0000313" key="3">
    <source>
        <dbReference type="EMBL" id="TQE96763.1"/>
    </source>
</evidence>
<comment type="caution">
    <text evidence="3">The sequence shown here is derived from an EMBL/GenBank/DDBJ whole genome shotgun (WGS) entry which is preliminary data.</text>
</comment>
<dbReference type="InParanoid" id="A0A540VKW8"/>
<feature type="transmembrane region" description="Helical" evidence="1">
    <location>
        <begin position="326"/>
        <end position="347"/>
    </location>
</feature>
<accession>A0A540VKW8</accession>
<feature type="transmembrane region" description="Helical" evidence="1">
    <location>
        <begin position="82"/>
        <end position="104"/>
    </location>
</feature>
<evidence type="ECO:0000259" key="2">
    <source>
        <dbReference type="Pfam" id="PF13559"/>
    </source>
</evidence>
<proteinExistence type="predicted"/>
<organism evidence="3 4">
    <name type="scientific">Litorilinea aerophila</name>
    <dbReference type="NCBI Taxonomy" id="1204385"/>
    <lineage>
        <taxon>Bacteria</taxon>
        <taxon>Bacillati</taxon>
        <taxon>Chloroflexota</taxon>
        <taxon>Caldilineae</taxon>
        <taxon>Caldilineales</taxon>
        <taxon>Caldilineaceae</taxon>
        <taxon>Litorilinea</taxon>
    </lineage>
</organism>
<feature type="transmembrane region" description="Helical" evidence="1">
    <location>
        <begin position="12"/>
        <end position="30"/>
    </location>
</feature>
<gene>
    <name evidence="3" type="ORF">FKZ61_05740</name>
</gene>
<feature type="domain" description="Protein-glutamine gamma-glutamyltransferase-like C-terminal" evidence="2">
    <location>
        <begin position="407"/>
        <end position="473"/>
    </location>
</feature>
<evidence type="ECO:0000313" key="4">
    <source>
        <dbReference type="Proteomes" id="UP000317371"/>
    </source>
</evidence>
<dbReference type="AlphaFoldDB" id="A0A540VKW8"/>
<feature type="transmembrane region" description="Helical" evidence="1">
    <location>
        <begin position="224"/>
        <end position="242"/>
    </location>
</feature>
<reference evidence="3 4" key="1">
    <citation type="submission" date="2019-06" db="EMBL/GenBank/DDBJ databases">
        <title>Genome sequence of Litorilinea aerophila BAA-2444.</title>
        <authorList>
            <person name="Maclea K.S."/>
            <person name="Maurais E.G."/>
            <person name="Iannazzi L.C."/>
        </authorList>
    </citation>
    <scope>NUCLEOTIDE SEQUENCE [LARGE SCALE GENOMIC DNA]</scope>
    <source>
        <strain evidence="3 4">ATCC BAA-2444</strain>
    </source>
</reference>
<keyword evidence="1" id="KW-1133">Transmembrane helix</keyword>
<dbReference type="Pfam" id="PF13559">
    <property type="entry name" value="DUF4129"/>
    <property type="match status" value="1"/>
</dbReference>
<name>A0A540VKW8_9CHLR</name>
<keyword evidence="1" id="KW-0812">Transmembrane</keyword>
<feature type="transmembrane region" description="Helical" evidence="1">
    <location>
        <begin position="50"/>
        <end position="70"/>
    </location>
</feature>
<feature type="transmembrane region" description="Helical" evidence="1">
    <location>
        <begin position="184"/>
        <end position="203"/>
    </location>
</feature>
<dbReference type="InterPro" id="IPR025403">
    <property type="entry name" value="TgpA-like_C"/>
</dbReference>
<dbReference type="Proteomes" id="UP000317371">
    <property type="component" value="Unassembled WGS sequence"/>
</dbReference>
<sequence length="490" mass="53963">MILGHPRHRLIFIALAGMDAAWFAPFWLLLWQQAASGPPFPGLPEPARHAALFLGLWGGLLAYMLAADLLNRSSLPSPWRDLVLLGGMGLATLASIRLLLYPLAPPLDFAWLRHTGVAIFGFARRLRPELALVVANFFLWLRVAMASGRELSFFSVGVSFRLGMLLAILGNGLLTAWTPTSTGVALQGFVLFWALGLAAVALARMEEKALAAGQSRGSGPSWSQLWPLPVAIALVLATALALTRLYTPARLGAFLGWFAPVWEALRWILLRLLWLLFVLLSPALEGLVAYLRGLMGELPALEPVGETTFGPENAPTLGQLVEAWNWLGYCLAAGILLLAFALVWLFFMRIQREAPAEDEEEMAAEELSFSPGRLGEGLARLQAWWRLLRRFGLGSGLLAALSVQNIYANLTRLARRRGYPRRPAQSPDDYLPTLCQAFPGHQERLARITAAYMQVHYGDIPIDPDHLAQLRHDYTQITTPSPQAPNHQAP</sequence>
<dbReference type="RefSeq" id="WP_141609135.1">
    <property type="nucleotide sequence ID" value="NZ_VIGC02000006.1"/>
</dbReference>
<evidence type="ECO:0000256" key="1">
    <source>
        <dbReference type="SAM" id="Phobius"/>
    </source>
</evidence>
<feature type="transmembrane region" description="Helical" evidence="1">
    <location>
        <begin position="272"/>
        <end position="291"/>
    </location>
</feature>
<keyword evidence="4" id="KW-1185">Reference proteome</keyword>
<keyword evidence="1" id="KW-0472">Membrane</keyword>
<dbReference type="EMBL" id="VIGC01000006">
    <property type="protein sequence ID" value="TQE96763.1"/>
    <property type="molecule type" value="Genomic_DNA"/>
</dbReference>
<feature type="transmembrane region" description="Helical" evidence="1">
    <location>
        <begin position="160"/>
        <end position="178"/>
    </location>
</feature>